<keyword evidence="3" id="KW-0813">Transport</keyword>
<keyword evidence="5" id="KW-0997">Cell inner membrane</keyword>
<dbReference type="InterPro" id="IPR001851">
    <property type="entry name" value="ABC_transp_permease"/>
</dbReference>
<keyword evidence="7 11" id="KW-1133">Transmembrane helix</keyword>
<organism evidence="12 13">
    <name type="scientific">Paragemmobacter straminiformis</name>
    <dbReference type="NCBI Taxonomy" id="2045119"/>
    <lineage>
        <taxon>Bacteria</taxon>
        <taxon>Pseudomonadati</taxon>
        <taxon>Pseudomonadota</taxon>
        <taxon>Alphaproteobacteria</taxon>
        <taxon>Rhodobacterales</taxon>
        <taxon>Paracoccaceae</taxon>
        <taxon>Paragemmobacter</taxon>
    </lineage>
</organism>
<feature type="transmembrane region" description="Helical" evidence="11">
    <location>
        <begin position="281"/>
        <end position="297"/>
    </location>
</feature>
<dbReference type="Proteomes" id="UP000555411">
    <property type="component" value="Unassembled WGS sequence"/>
</dbReference>
<dbReference type="AlphaFoldDB" id="A0A842IAJ5"/>
<sequence>MSQPQEFEKVLSGSASSVAHFEEGRSPLQRLQHFLHSNPAMVPLIVLVVLVVFFGIAKGEKFFSAYTLTLIMQQVAVVGILAAAQTLVVLTAGIDLAIGVIMVFAFVIMGNAVLHYGMPAPIAIVMGFAMAGFWGWVNGFLVSKLKLPPFIVTLGTWNVVMAICLIYSANETLREADLTAITGWLHFYGLNFKVGKAVVTLGVVAMILLYVALWYMLNNTAFGRHIYAVGDDMDAAELSGIRTSRVLIGTYALAGLIAGLAAWVSIGRNGSISPSTVVTDYNLQAITATVIGGISLFGGRGSILGVLFGTLIVGVMSMGLNMMNADPQWKVLLTGVLIIGAVAVDQWIRKVSG</sequence>
<feature type="transmembrane region" description="Helical" evidence="11">
    <location>
        <begin position="246"/>
        <end position="266"/>
    </location>
</feature>
<accession>A0A842IAJ5</accession>
<comment type="caution">
    <text evidence="12">The sequence shown here is derived from an EMBL/GenBank/DDBJ whole genome shotgun (WGS) entry which is preliminary data.</text>
</comment>
<reference evidence="12 13" key="1">
    <citation type="journal article" date="2017" name="Int. J. Syst. Evol. Microbiol.">
        <title>Gemmobacter straminiformis sp. nov., isolated from an artificial fountain.</title>
        <authorList>
            <person name="Kang J.Y."/>
            <person name="Kim M.J."/>
            <person name="Chun J."/>
            <person name="Son K.P."/>
            <person name="Jahng K.Y."/>
        </authorList>
    </citation>
    <scope>NUCLEOTIDE SEQUENCE [LARGE SCALE GENOMIC DNA]</scope>
    <source>
        <strain evidence="12 13">CAM-8</strain>
    </source>
</reference>
<dbReference type="GO" id="GO:0005886">
    <property type="term" value="C:plasma membrane"/>
    <property type="evidence" value="ECO:0007669"/>
    <property type="project" value="UniProtKB-SubCell"/>
</dbReference>
<evidence type="ECO:0000256" key="4">
    <source>
        <dbReference type="ARBA" id="ARBA00022475"/>
    </source>
</evidence>
<feature type="transmembrane region" description="Helical" evidence="11">
    <location>
        <begin position="96"/>
        <end position="116"/>
    </location>
</feature>
<feature type="transmembrane region" description="Helical" evidence="11">
    <location>
        <begin position="150"/>
        <end position="169"/>
    </location>
</feature>
<keyword evidence="13" id="KW-1185">Reference proteome</keyword>
<feature type="transmembrane region" description="Helical" evidence="11">
    <location>
        <begin position="329"/>
        <end position="348"/>
    </location>
</feature>
<evidence type="ECO:0000256" key="2">
    <source>
        <dbReference type="ARBA" id="ARBA00011262"/>
    </source>
</evidence>
<dbReference type="PANTHER" id="PTHR32196">
    <property type="entry name" value="ABC TRANSPORTER PERMEASE PROTEIN YPHD-RELATED-RELATED"/>
    <property type="match status" value="1"/>
</dbReference>
<evidence type="ECO:0000256" key="8">
    <source>
        <dbReference type="ARBA" id="ARBA00023136"/>
    </source>
</evidence>
<evidence type="ECO:0000256" key="11">
    <source>
        <dbReference type="SAM" id="Phobius"/>
    </source>
</evidence>
<evidence type="ECO:0000256" key="7">
    <source>
        <dbReference type="ARBA" id="ARBA00022989"/>
    </source>
</evidence>
<evidence type="ECO:0000256" key="3">
    <source>
        <dbReference type="ARBA" id="ARBA00022448"/>
    </source>
</evidence>
<feature type="transmembrane region" description="Helical" evidence="11">
    <location>
        <begin position="197"/>
        <end position="217"/>
    </location>
</feature>
<comment type="subcellular location">
    <subcellularLocation>
        <location evidence="1">Cell membrane</location>
        <topology evidence="1">Multi-pass membrane protein</topology>
    </subcellularLocation>
</comment>
<evidence type="ECO:0000313" key="13">
    <source>
        <dbReference type="Proteomes" id="UP000555411"/>
    </source>
</evidence>
<evidence type="ECO:0000256" key="10">
    <source>
        <dbReference type="ARBA" id="ARBA00039381"/>
    </source>
</evidence>
<dbReference type="GO" id="GO:0022857">
    <property type="term" value="F:transmembrane transporter activity"/>
    <property type="evidence" value="ECO:0007669"/>
    <property type="project" value="InterPro"/>
</dbReference>
<evidence type="ECO:0000313" key="12">
    <source>
        <dbReference type="EMBL" id="MBC2837062.1"/>
    </source>
</evidence>
<name>A0A842IAJ5_9RHOB</name>
<feature type="transmembrane region" description="Helical" evidence="11">
    <location>
        <begin position="122"/>
        <end position="143"/>
    </location>
</feature>
<evidence type="ECO:0000256" key="6">
    <source>
        <dbReference type="ARBA" id="ARBA00022692"/>
    </source>
</evidence>
<feature type="transmembrane region" description="Helical" evidence="11">
    <location>
        <begin position="40"/>
        <end position="57"/>
    </location>
</feature>
<evidence type="ECO:0000256" key="5">
    <source>
        <dbReference type="ARBA" id="ARBA00022519"/>
    </source>
</evidence>
<comment type="function">
    <text evidence="9">Part of the ABC transporter complex LsrABCD involved in autoinducer 2 (AI-2) import. Probably responsible for the translocation of the substrate across the membrane.</text>
</comment>
<keyword evidence="4" id="KW-1003">Cell membrane</keyword>
<gene>
    <name evidence="12" type="ORF">H7F16_16205</name>
</gene>
<evidence type="ECO:0000256" key="1">
    <source>
        <dbReference type="ARBA" id="ARBA00004651"/>
    </source>
</evidence>
<feature type="transmembrane region" description="Helical" evidence="11">
    <location>
        <begin position="63"/>
        <end position="84"/>
    </location>
</feature>
<protein>
    <recommendedName>
        <fullName evidence="10">Autoinducer 2 import system permease protein LsrD</fullName>
    </recommendedName>
</protein>
<proteinExistence type="predicted"/>
<evidence type="ECO:0000256" key="9">
    <source>
        <dbReference type="ARBA" id="ARBA00025439"/>
    </source>
</evidence>
<dbReference type="CDD" id="cd06579">
    <property type="entry name" value="TM_PBP1_transp_AraH_like"/>
    <property type="match status" value="1"/>
</dbReference>
<keyword evidence="8 11" id="KW-0472">Membrane</keyword>
<dbReference type="EMBL" id="JACLQD010000005">
    <property type="protein sequence ID" value="MBC2837062.1"/>
    <property type="molecule type" value="Genomic_DNA"/>
</dbReference>
<dbReference type="RefSeq" id="WP_185798679.1">
    <property type="nucleotide sequence ID" value="NZ_JACLQD010000005.1"/>
</dbReference>
<dbReference type="PANTHER" id="PTHR32196:SF71">
    <property type="entry name" value="AUTOINDUCER 2 IMPORT SYSTEM PERMEASE PROTEIN LSRD"/>
    <property type="match status" value="1"/>
</dbReference>
<keyword evidence="6 11" id="KW-0812">Transmembrane</keyword>
<dbReference type="Pfam" id="PF02653">
    <property type="entry name" value="BPD_transp_2"/>
    <property type="match status" value="1"/>
</dbReference>
<comment type="subunit">
    <text evidence="2">The complex is composed of two ATP-binding proteins (LsrA), two transmembrane proteins (LsrC and LsrD) and a solute-binding protein (LsrB).</text>
</comment>